<gene>
    <name evidence="1" type="ORF">DIATSA_LOCUS7492</name>
</gene>
<accession>A0A9N9R499</accession>
<dbReference type="EMBL" id="OU893351">
    <property type="protein sequence ID" value="CAG9789786.1"/>
    <property type="molecule type" value="Genomic_DNA"/>
</dbReference>
<name>A0A9N9R499_9NEOP</name>
<sequence>MAIRSKLITSLLTVAKSVNEFLRLGSHINQQIVYYPAQMELIFPNELGIPVRLQTTSVSFTSIRGNLTTPATDIHIRYQGMSLVSLSTFGPLVQSEHAARIQKSIVTHLPIKFNISHTPIGVFNMMKYLEPKRLMLRAITMFVSPPSTSCGIIHLHNEAILNVNRGVKATFLIENLASIVEYFSGDKNVLKTSLLLKDYRQDTETSGEFLNFEMDFGIKNQDKNIVTRLEFNSSDVVRTFIENNDYLYLGDRHTALHSKHRSHITAGFYKPSENNNTQQEVLLLNVSVDTAKELTGEKRIDVRFSHEDNVVLDPFTRLILPFCSKDSEESGFKEMQVKIIFADTW</sequence>
<reference evidence="1" key="2">
    <citation type="submission" date="2022-10" db="EMBL/GenBank/DDBJ databases">
        <authorList>
            <consortium name="ENA_rothamsted_submissions"/>
            <consortium name="culmorum"/>
            <person name="King R."/>
        </authorList>
    </citation>
    <scope>NUCLEOTIDE SEQUENCE</scope>
</reference>
<protein>
    <submittedName>
        <fullName evidence="1">Uncharacterized protein</fullName>
    </submittedName>
</protein>
<evidence type="ECO:0000313" key="2">
    <source>
        <dbReference type="Proteomes" id="UP001153714"/>
    </source>
</evidence>
<organism evidence="1 2">
    <name type="scientific">Diatraea saccharalis</name>
    <name type="common">sugarcane borer</name>
    <dbReference type="NCBI Taxonomy" id="40085"/>
    <lineage>
        <taxon>Eukaryota</taxon>
        <taxon>Metazoa</taxon>
        <taxon>Ecdysozoa</taxon>
        <taxon>Arthropoda</taxon>
        <taxon>Hexapoda</taxon>
        <taxon>Insecta</taxon>
        <taxon>Pterygota</taxon>
        <taxon>Neoptera</taxon>
        <taxon>Endopterygota</taxon>
        <taxon>Lepidoptera</taxon>
        <taxon>Glossata</taxon>
        <taxon>Ditrysia</taxon>
        <taxon>Pyraloidea</taxon>
        <taxon>Crambidae</taxon>
        <taxon>Crambinae</taxon>
        <taxon>Diatraea</taxon>
    </lineage>
</organism>
<dbReference type="AlphaFoldDB" id="A0A9N9R499"/>
<proteinExistence type="predicted"/>
<dbReference type="Proteomes" id="UP001153714">
    <property type="component" value="Chromosome 20"/>
</dbReference>
<evidence type="ECO:0000313" key="1">
    <source>
        <dbReference type="EMBL" id="CAG9789786.1"/>
    </source>
</evidence>
<dbReference type="OrthoDB" id="5956066at2759"/>
<reference evidence="1" key="1">
    <citation type="submission" date="2021-12" db="EMBL/GenBank/DDBJ databases">
        <authorList>
            <person name="King R."/>
        </authorList>
    </citation>
    <scope>NUCLEOTIDE SEQUENCE</scope>
</reference>
<keyword evidence="2" id="KW-1185">Reference proteome</keyword>